<dbReference type="GO" id="GO:0051536">
    <property type="term" value="F:iron-sulfur cluster binding"/>
    <property type="evidence" value="ECO:0007669"/>
    <property type="project" value="UniProtKB-KW"/>
</dbReference>
<evidence type="ECO:0000313" key="7">
    <source>
        <dbReference type="EMBL" id="SFF60857.1"/>
    </source>
</evidence>
<dbReference type="CDD" id="cd21109">
    <property type="entry name" value="SPASM"/>
    <property type="match status" value="1"/>
</dbReference>
<dbReference type="GO" id="GO:0003824">
    <property type="term" value="F:catalytic activity"/>
    <property type="evidence" value="ECO:0007669"/>
    <property type="project" value="InterPro"/>
</dbReference>
<dbReference type="Proteomes" id="UP000198964">
    <property type="component" value="Unassembled WGS sequence"/>
</dbReference>
<evidence type="ECO:0000313" key="8">
    <source>
        <dbReference type="Proteomes" id="UP000198964"/>
    </source>
</evidence>
<evidence type="ECO:0000256" key="2">
    <source>
        <dbReference type="ARBA" id="ARBA00022691"/>
    </source>
</evidence>
<dbReference type="InterPro" id="IPR007197">
    <property type="entry name" value="rSAM"/>
</dbReference>
<evidence type="ECO:0000256" key="3">
    <source>
        <dbReference type="ARBA" id="ARBA00022723"/>
    </source>
</evidence>
<keyword evidence="2" id="KW-0949">S-adenosyl-L-methionine</keyword>
<dbReference type="PANTHER" id="PTHR11228">
    <property type="entry name" value="RADICAL SAM DOMAIN PROTEIN"/>
    <property type="match status" value="1"/>
</dbReference>
<reference evidence="7 8" key="1">
    <citation type="submission" date="2016-10" db="EMBL/GenBank/DDBJ databases">
        <authorList>
            <person name="de Groot N.N."/>
        </authorList>
    </citation>
    <scope>NUCLEOTIDE SEQUENCE [LARGE SCALE GENOMIC DNA]</scope>
    <source>
        <strain evidence="7 8">CGMCC 1.9156</strain>
    </source>
</reference>
<dbReference type="GO" id="GO:0046872">
    <property type="term" value="F:metal ion binding"/>
    <property type="evidence" value="ECO:0007669"/>
    <property type="project" value="UniProtKB-KW"/>
</dbReference>
<dbReference type="EMBL" id="FONW01000010">
    <property type="protein sequence ID" value="SFF60857.1"/>
    <property type="molecule type" value="Genomic_DNA"/>
</dbReference>
<dbReference type="SFLD" id="SFLDG01067">
    <property type="entry name" value="SPASM/twitch_domain_containing"/>
    <property type="match status" value="1"/>
</dbReference>
<proteinExistence type="predicted"/>
<dbReference type="SUPFAM" id="SSF102114">
    <property type="entry name" value="Radical SAM enzymes"/>
    <property type="match status" value="1"/>
</dbReference>
<dbReference type="STRING" id="655355.SAMN05216283_110140"/>
<organism evidence="7 8">
    <name type="scientific">Sunxiuqinia elliptica</name>
    <dbReference type="NCBI Taxonomy" id="655355"/>
    <lineage>
        <taxon>Bacteria</taxon>
        <taxon>Pseudomonadati</taxon>
        <taxon>Bacteroidota</taxon>
        <taxon>Bacteroidia</taxon>
        <taxon>Marinilabiliales</taxon>
        <taxon>Prolixibacteraceae</taxon>
        <taxon>Sunxiuqinia</taxon>
    </lineage>
</organism>
<evidence type="ECO:0000256" key="5">
    <source>
        <dbReference type="ARBA" id="ARBA00023014"/>
    </source>
</evidence>
<evidence type="ECO:0000256" key="4">
    <source>
        <dbReference type="ARBA" id="ARBA00023004"/>
    </source>
</evidence>
<dbReference type="InterPro" id="IPR013785">
    <property type="entry name" value="Aldolase_TIM"/>
</dbReference>
<dbReference type="CDD" id="cd01335">
    <property type="entry name" value="Radical_SAM"/>
    <property type="match status" value="1"/>
</dbReference>
<dbReference type="Gene3D" id="3.20.20.70">
    <property type="entry name" value="Aldolase class I"/>
    <property type="match status" value="1"/>
</dbReference>
<dbReference type="RefSeq" id="WP_093921001.1">
    <property type="nucleotide sequence ID" value="NZ_FONW01000010.1"/>
</dbReference>
<dbReference type="SFLD" id="SFLDS00029">
    <property type="entry name" value="Radical_SAM"/>
    <property type="match status" value="1"/>
</dbReference>
<keyword evidence="8" id="KW-1185">Reference proteome</keyword>
<protein>
    <submittedName>
        <fullName evidence="7">Radical SAM additional 4Fe4S-binding SPASM domain-containing protein</fullName>
    </submittedName>
</protein>
<dbReference type="InterPro" id="IPR050377">
    <property type="entry name" value="Radical_SAM_PqqE_MftC-like"/>
</dbReference>
<dbReference type="InterPro" id="IPR058240">
    <property type="entry name" value="rSAM_sf"/>
</dbReference>
<accession>A0A1I2K6N0</accession>
<dbReference type="Pfam" id="PF04055">
    <property type="entry name" value="Radical_SAM"/>
    <property type="match status" value="1"/>
</dbReference>
<keyword evidence="4" id="KW-0408">Iron</keyword>
<gene>
    <name evidence="7" type="ORF">SAMN05216283_110140</name>
</gene>
<name>A0A1I2K6N0_9BACT</name>
<dbReference type="AlphaFoldDB" id="A0A1I2K6N0"/>
<sequence length="340" mass="38742">MKIRRHIGEYNFIADQESGMTFRWGKTLKDNPNFAPVPELVDISISNHCSKGCDYCYRDSKPNHSFMSLNDYKFVLSNLNHQRYGNVFQVALGGGEPLEHPDILEILDITKQFNIVPNFTTNGENITQSIVNNIKGKVGAVAVSFNDMKDIGNSKIELLVKGSIRTNIHYVLDRNNIKQAIQILKGDFNKELKGINAIIFLTFKPSGRASSENVLVNNSELKDFLKLIDNNKACCNIGFDACFVPMLMRFTKTNIDFIDSCEVGYFSVYIDENLMVSPCSFSNNRDSYSLKEFDFYDIWLNKFNNFRTRVINTCNQDCNAKINCKGSCPYFPEITTCFKN</sequence>
<dbReference type="PANTHER" id="PTHR11228:SF7">
    <property type="entry name" value="PQQA PEPTIDE CYCLASE"/>
    <property type="match status" value="1"/>
</dbReference>
<keyword evidence="3" id="KW-0479">Metal-binding</keyword>
<feature type="domain" description="Radical SAM core" evidence="6">
    <location>
        <begin position="43"/>
        <end position="156"/>
    </location>
</feature>
<keyword evidence="5" id="KW-0411">Iron-sulfur</keyword>
<evidence type="ECO:0000259" key="6">
    <source>
        <dbReference type="Pfam" id="PF04055"/>
    </source>
</evidence>
<evidence type="ECO:0000256" key="1">
    <source>
        <dbReference type="ARBA" id="ARBA00001966"/>
    </source>
</evidence>
<comment type="cofactor">
    <cofactor evidence="1">
        <name>[4Fe-4S] cluster</name>
        <dbReference type="ChEBI" id="CHEBI:49883"/>
    </cofactor>
</comment>